<feature type="domain" description="Choice-of-anchor I" evidence="2">
    <location>
        <begin position="48"/>
        <end position="555"/>
    </location>
</feature>
<dbReference type="PROSITE" id="PS51257">
    <property type="entry name" value="PROKAR_LIPOPROTEIN"/>
    <property type="match status" value="1"/>
</dbReference>
<dbReference type="Proteomes" id="UP001209713">
    <property type="component" value="Unassembled WGS sequence"/>
</dbReference>
<name>A0ABT2YUA7_9GAMM</name>
<dbReference type="InterPro" id="IPR055188">
    <property type="entry name" value="Choice_anch_I"/>
</dbReference>
<evidence type="ECO:0000256" key="1">
    <source>
        <dbReference type="SAM" id="MobiDB-lite"/>
    </source>
</evidence>
<dbReference type="NCBIfam" id="NF038117">
    <property type="entry name" value="choice_anch_I"/>
    <property type="match status" value="1"/>
</dbReference>
<organism evidence="3 4">
    <name type="scientific">Marinomonas sargassi</name>
    <dbReference type="NCBI Taxonomy" id="2984494"/>
    <lineage>
        <taxon>Bacteria</taxon>
        <taxon>Pseudomonadati</taxon>
        <taxon>Pseudomonadota</taxon>
        <taxon>Gammaproteobacteria</taxon>
        <taxon>Oceanospirillales</taxon>
        <taxon>Oceanospirillaceae</taxon>
        <taxon>Marinomonas</taxon>
    </lineage>
</organism>
<comment type="caution">
    <text evidence="3">The sequence shown here is derived from an EMBL/GenBank/DDBJ whole genome shotgun (WGS) entry which is preliminary data.</text>
</comment>
<dbReference type="Pfam" id="PF22494">
    <property type="entry name" value="choice_anch_I"/>
    <property type="match status" value="1"/>
</dbReference>
<dbReference type="PANTHER" id="PTHR46928">
    <property type="entry name" value="MESENCHYME-SPECIFIC CELL SURFACE GLYCOPROTEIN"/>
    <property type="match status" value="1"/>
</dbReference>
<dbReference type="InterPro" id="IPR011044">
    <property type="entry name" value="Quino_amine_DH_bsu"/>
</dbReference>
<evidence type="ECO:0000313" key="4">
    <source>
        <dbReference type="Proteomes" id="UP001209713"/>
    </source>
</evidence>
<sequence>MRLLPLLPLCIGAAVISGCSTQSHQESVTSSIKLSFLGRYESGIFDGSAAEIVDYSPSAEAAFVVNAKSGKIDVISISKPSNPTKVSSIDVGEDITTATGIPMGAANSVSIHKNIMAVAVEAKNKQSNGYIAFYNVANHSFITALEAGALPDMVTFSPNGEYALVANEGEPNDAYTIDPEGSISIISIPNNIADLTQSDVTQVNFQAFDKSGSRAHELPSDLRIFGLNASVAQDLEPEYISVSEDSRYAYVSLQENNGIAKVDISKKSISAIWSLGEKDYNQVGNELDISDKDKTLQLNNWPVIGLYQPDSIASYTVSGTTYIVTANEGDSRDYDGYSEEFRVKDISSELNSTIALTSPIKHKIEGSLEDSKNLGRMKFTSTLGAENCDLIKGKPNNCTYTKLYGFGARSFSIWNGEDGTQVFDSGSDFERITMEALGEQGFNASNDANKTDNRSDDKGPEPEALTLGKIDGRTYAFIGLERVGGIMVYDITNPTQGKFVQYITSRNFDADAETSAAGDLGPEGMAFVTADQSPTGQALLIVGNEVSGTTSVYQVTTH</sequence>
<evidence type="ECO:0000313" key="3">
    <source>
        <dbReference type="EMBL" id="MCV2403483.1"/>
    </source>
</evidence>
<protein>
    <submittedName>
        <fullName evidence="3">Choice-of-anchor I family protein</fullName>
    </submittedName>
</protein>
<dbReference type="InterPro" id="IPR052956">
    <property type="entry name" value="Mesenchyme-surface_protein"/>
</dbReference>
<feature type="region of interest" description="Disordered" evidence="1">
    <location>
        <begin position="440"/>
        <end position="465"/>
    </location>
</feature>
<reference evidence="3 4" key="1">
    <citation type="submission" date="2022-10" db="EMBL/GenBank/DDBJ databases">
        <title>Marinomonas transparenta sp. nov. and Marinomonas sargassi sp. nov., isolated from marine alga (Sargassum natans (L.) Gaillon).</title>
        <authorList>
            <person name="Wang Y."/>
        </authorList>
    </citation>
    <scope>NUCLEOTIDE SEQUENCE [LARGE SCALE GENOMIC DNA]</scope>
    <source>
        <strain evidence="3 4">C2222</strain>
    </source>
</reference>
<keyword evidence="4" id="KW-1185">Reference proteome</keyword>
<gene>
    <name evidence="3" type="ORF">OFY17_11430</name>
</gene>
<dbReference type="Gene3D" id="2.130.10.10">
    <property type="entry name" value="YVTN repeat-like/Quinoprotein amine dehydrogenase"/>
    <property type="match status" value="1"/>
</dbReference>
<evidence type="ECO:0000259" key="2">
    <source>
        <dbReference type="Pfam" id="PF22494"/>
    </source>
</evidence>
<feature type="compositionally biased region" description="Basic and acidic residues" evidence="1">
    <location>
        <begin position="449"/>
        <end position="461"/>
    </location>
</feature>
<accession>A0ABT2YUA7</accession>
<dbReference type="RefSeq" id="WP_263530864.1">
    <property type="nucleotide sequence ID" value="NZ_JAOVZB010000005.1"/>
</dbReference>
<dbReference type="InterPro" id="IPR015943">
    <property type="entry name" value="WD40/YVTN_repeat-like_dom_sf"/>
</dbReference>
<dbReference type="PANTHER" id="PTHR46928:SF1">
    <property type="entry name" value="MESENCHYME-SPECIFIC CELL SURFACE GLYCOPROTEIN"/>
    <property type="match status" value="1"/>
</dbReference>
<proteinExistence type="predicted"/>
<dbReference type="SUPFAM" id="SSF50969">
    <property type="entry name" value="YVTN repeat-like/Quinoprotein amine dehydrogenase"/>
    <property type="match status" value="1"/>
</dbReference>
<dbReference type="EMBL" id="JAOVZB010000005">
    <property type="protein sequence ID" value="MCV2403483.1"/>
    <property type="molecule type" value="Genomic_DNA"/>
</dbReference>